<comment type="caution">
    <text evidence="1">The sequence shown here is derived from an EMBL/GenBank/DDBJ whole genome shotgun (WGS) entry which is preliminary data.</text>
</comment>
<dbReference type="Gramene" id="OE9A053144T1">
    <property type="protein sequence ID" value="OE9A053144C1"/>
    <property type="gene ID" value="OE9A053144"/>
</dbReference>
<organism evidence="1 2">
    <name type="scientific">Olea europaea subsp. europaea</name>
    <dbReference type="NCBI Taxonomy" id="158383"/>
    <lineage>
        <taxon>Eukaryota</taxon>
        <taxon>Viridiplantae</taxon>
        <taxon>Streptophyta</taxon>
        <taxon>Embryophyta</taxon>
        <taxon>Tracheophyta</taxon>
        <taxon>Spermatophyta</taxon>
        <taxon>Magnoliopsida</taxon>
        <taxon>eudicotyledons</taxon>
        <taxon>Gunneridae</taxon>
        <taxon>Pentapetalae</taxon>
        <taxon>asterids</taxon>
        <taxon>lamiids</taxon>
        <taxon>Lamiales</taxon>
        <taxon>Oleaceae</taxon>
        <taxon>Oleeae</taxon>
        <taxon>Olea</taxon>
    </lineage>
</organism>
<proteinExistence type="predicted"/>
<evidence type="ECO:0000313" key="1">
    <source>
        <dbReference type="EMBL" id="CAA2987556.1"/>
    </source>
</evidence>
<protein>
    <submittedName>
        <fullName evidence="1">Uncharacterized protein</fullName>
    </submittedName>
</protein>
<evidence type="ECO:0000313" key="2">
    <source>
        <dbReference type="Proteomes" id="UP000594638"/>
    </source>
</evidence>
<reference evidence="1 2" key="1">
    <citation type="submission" date="2019-12" db="EMBL/GenBank/DDBJ databases">
        <authorList>
            <person name="Alioto T."/>
            <person name="Alioto T."/>
            <person name="Gomez Garrido J."/>
        </authorList>
    </citation>
    <scope>NUCLEOTIDE SEQUENCE [LARGE SCALE GENOMIC DNA]</scope>
</reference>
<dbReference type="Proteomes" id="UP000594638">
    <property type="component" value="Unassembled WGS sequence"/>
</dbReference>
<name>A0A8S0S8Q3_OLEEU</name>
<accession>A0A8S0S8Q3</accession>
<dbReference type="AlphaFoldDB" id="A0A8S0S8Q3"/>
<keyword evidence="2" id="KW-1185">Reference proteome</keyword>
<gene>
    <name evidence="1" type="ORF">OLEA9_A053144</name>
</gene>
<dbReference type="EMBL" id="CACTIH010003933">
    <property type="protein sequence ID" value="CAA2987556.1"/>
    <property type="molecule type" value="Genomic_DNA"/>
</dbReference>
<sequence length="117" mass="12571">MAAIHDGGNALKQLTGGTLRSPVGFFDLIVGCVRSFRHCYFSLTLCLNAAASGADDAATNGAVAMLLQYCSPRCRLVPVWGEDLGFFFLSFRSEKVVVSSIYGQVLVSSRCEEVVVN</sequence>